<keyword evidence="2" id="KW-0863">Zinc-finger</keyword>
<reference evidence="7" key="1">
    <citation type="journal article" date="2015" name="Proc. Natl. Acad. Sci. U.S.A.">
        <title>Genome sequence of the Asian Tiger mosquito, Aedes albopictus, reveals insights into its biology, genetics, and evolution.</title>
        <authorList>
            <person name="Chen X.G."/>
            <person name="Jiang X."/>
            <person name="Gu J."/>
            <person name="Xu M."/>
            <person name="Wu Y."/>
            <person name="Deng Y."/>
            <person name="Zhang C."/>
            <person name="Bonizzoni M."/>
            <person name="Dermauw W."/>
            <person name="Vontas J."/>
            <person name="Armbruster P."/>
            <person name="Huang X."/>
            <person name="Yang Y."/>
            <person name="Zhang H."/>
            <person name="He W."/>
            <person name="Peng H."/>
            <person name="Liu Y."/>
            <person name="Wu K."/>
            <person name="Chen J."/>
            <person name="Lirakis M."/>
            <person name="Topalis P."/>
            <person name="Van Leeuwen T."/>
            <person name="Hall A.B."/>
            <person name="Jiang X."/>
            <person name="Thorpe C."/>
            <person name="Mueller R.L."/>
            <person name="Sun C."/>
            <person name="Waterhouse R.M."/>
            <person name="Yan G."/>
            <person name="Tu Z.J."/>
            <person name="Fang X."/>
            <person name="James A.A."/>
        </authorList>
    </citation>
    <scope>NUCLEOTIDE SEQUENCE [LARGE SCALE GENOMIC DNA]</scope>
    <source>
        <strain evidence="7">Foshan</strain>
    </source>
</reference>
<dbReference type="Proteomes" id="UP000069940">
    <property type="component" value="Unassembled WGS sequence"/>
</dbReference>
<evidence type="ECO:0000256" key="1">
    <source>
        <dbReference type="ARBA" id="ARBA00022723"/>
    </source>
</evidence>
<keyword evidence="3" id="KW-0862">Zinc</keyword>
<keyword evidence="4" id="KW-0175">Coiled coil</keyword>
<protein>
    <recommendedName>
        <fullName evidence="5">Zinc finger PHD-type domain-containing protein</fullName>
    </recommendedName>
</protein>
<evidence type="ECO:0000259" key="5">
    <source>
        <dbReference type="SMART" id="SM00249"/>
    </source>
</evidence>
<dbReference type="InterPro" id="IPR013083">
    <property type="entry name" value="Znf_RING/FYVE/PHD"/>
</dbReference>
<feature type="domain" description="Zinc finger PHD-type" evidence="5">
    <location>
        <begin position="8"/>
        <end position="54"/>
    </location>
</feature>
<keyword evidence="1" id="KW-0479">Metal-binding</keyword>
<evidence type="ECO:0000256" key="3">
    <source>
        <dbReference type="ARBA" id="ARBA00022833"/>
    </source>
</evidence>
<organism evidence="6 7">
    <name type="scientific">Aedes albopictus</name>
    <name type="common">Asian tiger mosquito</name>
    <name type="synonym">Stegomyia albopicta</name>
    <dbReference type="NCBI Taxonomy" id="7160"/>
    <lineage>
        <taxon>Eukaryota</taxon>
        <taxon>Metazoa</taxon>
        <taxon>Ecdysozoa</taxon>
        <taxon>Arthropoda</taxon>
        <taxon>Hexapoda</taxon>
        <taxon>Insecta</taxon>
        <taxon>Pterygota</taxon>
        <taxon>Neoptera</taxon>
        <taxon>Endopterygota</taxon>
        <taxon>Diptera</taxon>
        <taxon>Nematocera</taxon>
        <taxon>Culicoidea</taxon>
        <taxon>Culicidae</taxon>
        <taxon>Culicinae</taxon>
        <taxon>Aedini</taxon>
        <taxon>Aedes</taxon>
        <taxon>Stegomyia</taxon>
    </lineage>
</organism>
<dbReference type="GeneID" id="134290076"/>
<dbReference type="SMART" id="SM00249">
    <property type="entry name" value="PHD"/>
    <property type="match status" value="1"/>
</dbReference>
<accession>A0ABM1XWV0</accession>
<keyword evidence="7" id="KW-1185">Reference proteome</keyword>
<name>A0ABM1XWV0_AEDAL</name>
<reference evidence="6" key="2">
    <citation type="submission" date="2025-05" db="UniProtKB">
        <authorList>
            <consortium name="EnsemblMetazoa"/>
        </authorList>
    </citation>
    <scope>IDENTIFICATION</scope>
    <source>
        <strain evidence="6">Foshan</strain>
    </source>
</reference>
<dbReference type="SUPFAM" id="SSF57903">
    <property type="entry name" value="FYVE/PHD zinc finger"/>
    <property type="match status" value="1"/>
</dbReference>
<dbReference type="InterPro" id="IPR001965">
    <property type="entry name" value="Znf_PHD"/>
</dbReference>
<evidence type="ECO:0000313" key="6">
    <source>
        <dbReference type="EnsemblMetazoa" id="AALFPA23_003611.P4078"/>
    </source>
</evidence>
<evidence type="ECO:0000313" key="7">
    <source>
        <dbReference type="Proteomes" id="UP000069940"/>
    </source>
</evidence>
<dbReference type="EnsemblMetazoa" id="AALFPA23_003611.R4078">
    <property type="protein sequence ID" value="AALFPA23_003611.P4078"/>
    <property type="gene ID" value="AALFPA23_003611"/>
</dbReference>
<evidence type="ECO:0000256" key="4">
    <source>
        <dbReference type="SAM" id="Coils"/>
    </source>
</evidence>
<dbReference type="Gene3D" id="3.30.40.10">
    <property type="entry name" value="Zinc/RING finger domain, C3HC4 (zinc finger)"/>
    <property type="match status" value="1"/>
</dbReference>
<evidence type="ECO:0000256" key="2">
    <source>
        <dbReference type="ARBA" id="ARBA00022771"/>
    </source>
</evidence>
<feature type="coiled-coil region" evidence="4">
    <location>
        <begin position="93"/>
        <end position="144"/>
    </location>
</feature>
<sequence>MPETSRFDCRSCSLANNIDDMVECEGGRGGWFHYGCVGFDDGKKEENWRCSSCVAGNVATVPPEGAIGGNPAAFQQPVFTTTGIGTGTPDLAAERVKRNLKLLEEQQSFLLREIELEQKRDFEQKKLQLEKEAWRVRYELLNAQTGQMRGDANEPGAAVD</sequence>
<proteinExistence type="predicted"/>
<dbReference type="RefSeq" id="XP_062713049.1">
    <property type="nucleotide sequence ID" value="XM_062857065.1"/>
</dbReference>
<dbReference type="InterPro" id="IPR011011">
    <property type="entry name" value="Znf_FYVE_PHD"/>
</dbReference>